<dbReference type="EMBL" id="JAQMFO010000064">
    <property type="protein sequence ID" value="MDB6374898.1"/>
    <property type="molecule type" value="Genomic_DNA"/>
</dbReference>
<dbReference type="RefSeq" id="WP_158019888.1">
    <property type="nucleotide sequence ID" value="NZ_CAWQKC010000042.1"/>
</dbReference>
<sequence>MPTGPDGHFPDVSAFFPRRQRRVSPRFACRNRVLLGTRGGGAACLRR</sequence>
<dbReference type="Proteomes" id="UP001212996">
    <property type="component" value="Unassembled WGS sequence"/>
</dbReference>
<evidence type="ECO:0008006" key="3">
    <source>
        <dbReference type="Google" id="ProtNLM"/>
    </source>
</evidence>
<organism evidence="1 2">
    <name type="scientific">Photorhabdus bodei</name>
    <dbReference type="NCBI Taxonomy" id="2029681"/>
    <lineage>
        <taxon>Bacteria</taxon>
        <taxon>Pseudomonadati</taxon>
        <taxon>Pseudomonadota</taxon>
        <taxon>Gammaproteobacteria</taxon>
        <taxon>Enterobacterales</taxon>
        <taxon>Morganellaceae</taxon>
        <taxon>Photorhabdus</taxon>
    </lineage>
</organism>
<accession>A0AAW6BQ91</accession>
<proteinExistence type="predicted"/>
<protein>
    <recommendedName>
        <fullName evidence="3">DUF1472 domain-containing protein</fullName>
    </recommendedName>
</protein>
<evidence type="ECO:0000313" key="1">
    <source>
        <dbReference type="EMBL" id="MDB6374898.1"/>
    </source>
</evidence>
<gene>
    <name evidence="1" type="ORF">PH362_24130</name>
</gene>
<name>A0AAW6BQ91_9GAMM</name>
<evidence type="ECO:0000313" key="2">
    <source>
        <dbReference type="Proteomes" id="UP001212996"/>
    </source>
</evidence>
<dbReference type="AlphaFoldDB" id="A0AAW6BQ91"/>
<comment type="caution">
    <text evidence="1">The sequence shown here is derived from an EMBL/GenBank/DDBJ whole genome shotgun (WGS) entry which is preliminary data.</text>
</comment>
<reference evidence="1" key="1">
    <citation type="submission" date="2023-01" db="EMBL/GenBank/DDBJ databases">
        <title>Genome sequencing of Photorhabdus bodei 09-20.</title>
        <authorList>
            <person name="Kalindamar S."/>
            <person name="Kumru S."/>
        </authorList>
    </citation>
    <scope>NUCLEOTIDE SEQUENCE</scope>
    <source>
        <strain evidence="1">09-20</strain>
    </source>
</reference>